<gene>
    <name evidence="2" type="ORF">NMU03_13445</name>
</gene>
<protein>
    <submittedName>
        <fullName evidence="2">WYL domain-containing protein</fullName>
    </submittedName>
</protein>
<organism evidence="2 3">
    <name type="scientific">Allocoprobacillus halotolerans</name>
    <dbReference type="NCBI Taxonomy" id="2944914"/>
    <lineage>
        <taxon>Bacteria</taxon>
        <taxon>Bacillati</taxon>
        <taxon>Bacillota</taxon>
        <taxon>Erysipelotrichia</taxon>
        <taxon>Erysipelotrichales</taxon>
        <taxon>Erysipelotrichaceae</taxon>
        <taxon>Allocoprobacillus</taxon>
    </lineage>
</organism>
<dbReference type="Proteomes" id="UP001060112">
    <property type="component" value="Chromosome"/>
</dbReference>
<feature type="domain" description="WCX" evidence="1">
    <location>
        <begin position="6"/>
        <end position="50"/>
    </location>
</feature>
<sequence>MQGKGDYLLVETSLPHNHVLYSYILSFGEHVEIIKPQEIREEMHNHLKKLQEKYNT</sequence>
<evidence type="ECO:0000259" key="1">
    <source>
        <dbReference type="Pfam" id="PF25583"/>
    </source>
</evidence>
<keyword evidence="3" id="KW-1185">Reference proteome</keyword>
<accession>A0ABY5I687</accession>
<name>A0ABY5I687_9FIRM</name>
<evidence type="ECO:0000313" key="3">
    <source>
        <dbReference type="Proteomes" id="UP001060112"/>
    </source>
</evidence>
<evidence type="ECO:0000313" key="2">
    <source>
        <dbReference type="EMBL" id="UTY40869.1"/>
    </source>
</evidence>
<dbReference type="EMBL" id="CP101620">
    <property type="protein sequence ID" value="UTY40869.1"/>
    <property type="molecule type" value="Genomic_DNA"/>
</dbReference>
<dbReference type="Pfam" id="PF25583">
    <property type="entry name" value="WCX"/>
    <property type="match status" value="1"/>
</dbReference>
<proteinExistence type="predicted"/>
<reference evidence="2" key="1">
    <citation type="submission" date="2022-07" db="EMBL/GenBank/DDBJ databases">
        <title>Faecal culturing of patients with breast cancer.</title>
        <authorList>
            <person name="Teng N.M.Y."/>
            <person name="Kiu R."/>
            <person name="Evans R."/>
            <person name="Baker D.J."/>
            <person name="Zenner C."/>
            <person name="Robinson S.D."/>
            <person name="Hall L.J."/>
        </authorList>
    </citation>
    <scope>NUCLEOTIDE SEQUENCE</scope>
    <source>
        <strain evidence="2">LH1062</strain>
    </source>
</reference>
<dbReference type="InterPro" id="IPR057727">
    <property type="entry name" value="WCX_dom"/>
</dbReference>